<name>X6LSG1_RETFI</name>
<keyword evidence="2" id="KW-1185">Reference proteome</keyword>
<gene>
    <name evidence="1" type="ORF">RFI_33081</name>
</gene>
<protein>
    <submittedName>
        <fullName evidence="1">Uncharacterized protein</fullName>
    </submittedName>
</protein>
<feature type="non-terminal residue" evidence="1">
    <location>
        <position position="169"/>
    </location>
</feature>
<organism evidence="1 2">
    <name type="scientific">Reticulomyxa filosa</name>
    <dbReference type="NCBI Taxonomy" id="46433"/>
    <lineage>
        <taxon>Eukaryota</taxon>
        <taxon>Sar</taxon>
        <taxon>Rhizaria</taxon>
        <taxon>Retaria</taxon>
        <taxon>Foraminifera</taxon>
        <taxon>Monothalamids</taxon>
        <taxon>Reticulomyxidae</taxon>
        <taxon>Reticulomyxa</taxon>
    </lineage>
</organism>
<dbReference type="EMBL" id="ASPP01029514">
    <property type="protein sequence ID" value="ETO04316.1"/>
    <property type="molecule type" value="Genomic_DNA"/>
</dbReference>
<evidence type="ECO:0000313" key="2">
    <source>
        <dbReference type="Proteomes" id="UP000023152"/>
    </source>
</evidence>
<dbReference type="AlphaFoldDB" id="X6LSG1"/>
<sequence length="169" mass="19626">MKLKAKEKEKEKERAKLNYKGTTQVQSQQNWLFQIRSYHKTTVSLCHWKDIDLGSRQESSAFAKVNVMEKKAMMRVMENVIESKTESVSASAIVRCHFQTQLQSHTKGKPNANEEIAPTMKVAPFQKNYNSKTRNKKRCSTFAIESEQWLCQSDGILICRYFGKSFDIY</sequence>
<proteinExistence type="predicted"/>
<reference evidence="1 2" key="1">
    <citation type="journal article" date="2013" name="Curr. Biol.">
        <title>The Genome of the Foraminiferan Reticulomyxa filosa.</title>
        <authorList>
            <person name="Glockner G."/>
            <person name="Hulsmann N."/>
            <person name="Schleicher M."/>
            <person name="Noegel A.A."/>
            <person name="Eichinger L."/>
            <person name="Gallinger C."/>
            <person name="Pawlowski J."/>
            <person name="Sierra R."/>
            <person name="Euteneuer U."/>
            <person name="Pillet L."/>
            <person name="Moustafa A."/>
            <person name="Platzer M."/>
            <person name="Groth M."/>
            <person name="Szafranski K."/>
            <person name="Schliwa M."/>
        </authorList>
    </citation>
    <scope>NUCLEOTIDE SEQUENCE [LARGE SCALE GENOMIC DNA]</scope>
</reference>
<comment type="caution">
    <text evidence="1">The sequence shown here is derived from an EMBL/GenBank/DDBJ whole genome shotgun (WGS) entry which is preliminary data.</text>
</comment>
<evidence type="ECO:0000313" key="1">
    <source>
        <dbReference type="EMBL" id="ETO04316.1"/>
    </source>
</evidence>
<accession>X6LSG1</accession>
<dbReference type="Proteomes" id="UP000023152">
    <property type="component" value="Unassembled WGS sequence"/>
</dbReference>